<keyword evidence="2" id="KW-0378">Hydrolase</keyword>
<keyword evidence="5" id="KW-1185">Reference proteome</keyword>
<protein>
    <submittedName>
        <fullName evidence="4">ADP-ribose pyrophosphatase YjhB (NUDIX family)</fullName>
    </submittedName>
</protein>
<dbReference type="RefSeq" id="WP_179796528.1">
    <property type="nucleotide sequence ID" value="NZ_BAABHP010000001.1"/>
</dbReference>
<comment type="caution">
    <text evidence="4">The sequence shown here is derived from an EMBL/GenBank/DDBJ whole genome shotgun (WGS) entry which is preliminary data.</text>
</comment>
<accession>A0A7Y9J982</accession>
<evidence type="ECO:0000313" key="5">
    <source>
        <dbReference type="Proteomes" id="UP000535890"/>
    </source>
</evidence>
<dbReference type="Pfam" id="PF00293">
    <property type="entry name" value="NUDIX"/>
    <property type="match status" value="1"/>
</dbReference>
<evidence type="ECO:0000313" key="4">
    <source>
        <dbReference type="EMBL" id="NYD39174.1"/>
    </source>
</evidence>
<dbReference type="AlphaFoldDB" id="A0A7Y9J982"/>
<comment type="similarity">
    <text evidence="1">Belongs to the Nudix hydrolase family.</text>
</comment>
<dbReference type="InterPro" id="IPR000086">
    <property type="entry name" value="NUDIX_hydrolase_dom"/>
</dbReference>
<dbReference type="PANTHER" id="PTHR43736:SF1">
    <property type="entry name" value="DIHYDRONEOPTERIN TRIPHOSPHATE DIPHOSPHATASE"/>
    <property type="match status" value="1"/>
</dbReference>
<evidence type="ECO:0000256" key="1">
    <source>
        <dbReference type="ARBA" id="ARBA00005582"/>
    </source>
</evidence>
<gene>
    <name evidence="4" type="ORF">BJ983_005276</name>
</gene>
<organism evidence="4 5">
    <name type="scientific">Actinomycetospora corticicola</name>
    <dbReference type="NCBI Taxonomy" id="663602"/>
    <lineage>
        <taxon>Bacteria</taxon>
        <taxon>Bacillati</taxon>
        <taxon>Actinomycetota</taxon>
        <taxon>Actinomycetes</taxon>
        <taxon>Pseudonocardiales</taxon>
        <taxon>Pseudonocardiaceae</taxon>
        <taxon>Actinomycetospora</taxon>
    </lineage>
</organism>
<dbReference type="GO" id="GO:0016787">
    <property type="term" value="F:hydrolase activity"/>
    <property type="evidence" value="ECO:0007669"/>
    <property type="project" value="UniProtKB-KW"/>
</dbReference>
<dbReference type="InterPro" id="IPR015797">
    <property type="entry name" value="NUDIX_hydrolase-like_dom_sf"/>
</dbReference>
<sequence length="147" mass="16125">MSDTPLHSVSVAGVTFDDSGRVLLIRRRDNGEWQAPGGVLELGESLEVGVVREVLEETMVQVQPERITGIYKNLARGIVAIVFRCRPIAGIATPTDESVEVAWFSLAEVVELLNPVFAVRVTDAARYSTYGVQSRSHDGVKILPSRY</sequence>
<dbReference type="PROSITE" id="PS51462">
    <property type="entry name" value="NUDIX"/>
    <property type="match status" value="1"/>
</dbReference>
<dbReference type="InterPro" id="IPR020476">
    <property type="entry name" value="Nudix_hydrolase"/>
</dbReference>
<dbReference type="PRINTS" id="PR00502">
    <property type="entry name" value="NUDIXFAMILY"/>
</dbReference>
<proteinExistence type="inferred from homology"/>
<dbReference type="SUPFAM" id="SSF55811">
    <property type="entry name" value="Nudix"/>
    <property type="match status" value="1"/>
</dbReference>
<reference evidence="4 5" key="1">
    <citation type="submission" date="2020-07" db="EMBL/GenBank/DDBJ databases">
        <title>Sequencing the genomes of 1000 actinobacteria strains.</title>
        <authorList>
            <person name="Klenk H.-P."/>
        </authorList>
    </citation>
    <scope>NUCLEOTIDE SEQUENCE [LARGE SCALE GENOMIC DNA]</scope>
    <source>
        <strain evidence="4 5">DSM 45772</strain>
    </source>
</reference>
<evidence type="ECO:0000259" key="3">
    <source>
        <dbReference type="PROSITE" id="PS51462"/>
    </source>
</evidence>
<dbReference type="Proteomes" id="UP000535890">
    <property type="component" value="Unassembled WGS sequence"/>
</dbReference>
<feature type="domain" description="Nudix hydrolase" evidence="3">
    <location>
        <begin position="5"/>
        <end position="127"/>
    </location>
</feature>
<dbReference type="Gene3D" id="3.90.79.10">
    <property type="entry name" value="Nucleoside Triphosphate Pyrophosphohydrolase"/>
    <property type="match status" value="1"/>
</dbReference>
<dbReference type="PANTHER" id="PTHR43736">
    <property type="entry name" value="ADP-RIBOSE PYROPHOSPHATASE"/>
    <property type="match status" value="1"/>
</dbReference>
<evidence type="ECO:0000256" key="2">
    <source>
        <dbReference type="ARBA" id="ARBA00022801"/>
    </source>
</evidence>
<name>A0A7Y9J982_9PSEU</name>
<dbReference type="EMBL" id="JACCBN010000001">
    <property type="protein sequence ID" value="NYD39174.1"/>
    <property type="molecule type" value="Genomic_DNA"/>
</dbReference>